<dbReference type="GO" id="GO:0051539">
    <property type="term" value="F:4 iron, 4 sulfur cluster binding"/>
    <property type="evidence" value="ECO:0007669"/>
    <property type="project" value="UniProtKB-KW"/>
</dbReference>
<evidence type="ECO:0000256" key="4">
    <source>
        <dbReference type="ARBA" id="ARBA00012093"/>
    </source>
</evidence>
<dbReference type="InterPro" id="IPR029009">
    <property type="entry name" value="ASB_dom_sf"/>
</dbReference>
<dbReference type="InterPro" id="IPR051318">
    <property type="entry name" value="Fe-S_L-Ser"/>
</dbReference>
<dbReference type="PATRIC" id="fig|595434.4.peg.6363"/>
<dbReference type="PANTHER" id="PTHR30182">
    <property type="entry name" value="L-SERINE DEHYDRATASE"/>
    <property type="match status" value="1"/>
</dbReference>
<dbReference type="EMBL" id="LECT01000054">
    <property type="protein sequence ID" value="KLU01528.1"/>
    <property type="molecule type" value="Genomic_DNA"/>
</dbReference>
<keyword evidence="9" id="KW-0411">Iron-sulfur</keyword>
<keyword evidence="6" id="KW-0004">4Fe-4S</keyword>
<dbReference type="AlphaFoldDB" id="A0A0J1B4I0"/>
<evidence type="ECO:0000256" key="10">
    <source>
        <dbReference type="ARBA" id="ARBA00023239"/>
    </source>
</evidence>
<keyword evidence="10 13" id="KW-0456">Lyase</keyword>
<comment type="caution">
    <text evidence="13">The sequence shown here is derived from an EMBL/GenBank/DDBJ whole genome shotgun (WGS) entry which is preliminary data.</text>
</comment>
<gene>
    <name evidence="13" type="ORF">RISK_006684</name>
</gene>
<evidence type="ECO:0000259" key="12">
    <source>
        <dbReference type="Pfam" id="PF03313"/>
    </source>
</evidence>
<name>A0A0J1B4I0_RHOIS</name>
<dbReference type="GO" id="GO:0006094">
    <property type="term" value="P:gluconeogenesis"/>
    <property type="evidence" value="ECO:0007669"/>
    <property type="project" value="UniProtKB-KW"/>
</dbReference>
<dbReference type="SUPFAM" id="SSF143548">
    <property type="entry name" value="Serine metabolism enzymes domain"/>
    <property type="match status" value="1"/>
</dbReference>
<evidence type="ECO:0000256" key="5">
    <source>
        <dbReference type="ARBA" id="ARBA00022432"/>
    </source>
</evidence>
<comment type="cofactor">
    <cofactor evidence="1">
        <name>[4Fe-4S] cluster</name>
        <dbReference type="ChEBI" id="CHEBI:49883"/>
    </cofactor>
</comment>
<keyword evidence="14" id="KW-1185">Reference proteome</keyword>
<evidence type="ECO:0000313" key="14">
    <source>
        <dbReference type="Proteomes" id="UP000036367"/>
    </source>
</evidence>
<evidence type="ECO:0000256" key="6">
    <source>
        <dbReference type="ARBA" id="ARBA00022485"/>
    </source>
</evidence>
<dbReference type="Proteomes" id="UP000036367">
    <property type="component" value="Unassembled WGS sequence"/>
</dbReference>
<evidence type="ECO:0000256" key="11">
    <source>
        <dbReference type="ARBA" id="ARBA00049406"/>
    </source>
</evidence>
<dbReference type="GO" id="GO:0046872">
    <property type="term" value="F:metal ion binding"/>
    <property type="evidence" value="ECO:0007669"/>
    <property type="project" value="UniProtKB-KW"/>
</dbReference>
<feature type="domain" description="Serine dehydratase-like alpha subunit" evidence="12">
    <location>
        <begin position="271"/>
        <end position="527"/>
    </location>
</feature>
<keyword evidence="7" id="KW-0479">Metal-binding</keyword>
<dbReference type="Pfam" id="PF03313">
    <property type="entry name" value="SDH_alpha"/>
    <property type="match status" value="1"/>
</dbReference>
<evidence type="ECO:0000256" key="8">
    <source>
        <dbReference type="ARBA" id="ARBA00023004"/>
    </source>
</evidence>
<dbReference type="EC" id="4.3.1.17" evidence="4"/>
<comment type="pathway">
    <text evidence="2">Carbohydrate biosynthesis; gluconeogenesis.</text>
</comment>
<protein>
    <recommendedName>
        <fullName evidence="4">L-serine ammonia-lyase</fullName>
        <ecNumber evidence="4">4.3.1.17</ecNumber>
    </recommendedName>
</protein>
<sequence length="565" mass="59565">MSQSLRFLLLLFLLQLSDSMTVSIFNDVIGPVMRGPSSSHCAAALRIGRLARDLVGGDLQHVLIQFDESGSLPATHTSQGSDMGLFGGLLGWEAHDERLPNSRQHLIDNGIAFEFEYGDFGDAHPNTYRLTVCGEQESHTLIAISTGGGMIEVTSIDDFEVSMDGGFDETLVRLDELASSTTIQSLDGGALAQALSADCVHVRTLDNNVMLQIQSSRPLDSTALQTALPWKIIEPMVHLAPVLPIRSRPNATLPFQDCNTLTSQADVDSKPLWKWAVEYEMQRGGLTEREVLDRMIEIVQIARTSIESGLNGTEYADRVLGYQSGGFRDKLQSGQLLDAGALNQIVLYTTAMMEVKSSMGVIIAAPTAGACAALPATCLAMGESLSLSDEEIAKAFLAAGLIGVFIATAWSFAAEVGGCQAEGGSAAAMSAAALVTMAGGTTTQAAGAASMALQNMLGLICDPVANRVEVPCLGKNVIAASNAISCANMCLAGFDPVIPLDETIDAARRVSERMPREHRCTALGGLATTPTSLQIEKRLQQCGTGCGCSGGPAPVQLDAKVPTAT</sequence>
<keyword evidence="8" id="KW-0408">Iron</keyword>
<dbReference type="GO" id="GO:0003941">
    <property type="term" value="F:L-serine ammonia-lyase activity"/>
    <property type="evidence" value="ECO:0007669"/>
    <property type="project" value="UniProtKB-EC"/>
</dbReference>
<evidence type="ECO:0000256" key="2">
    <source>
        <dbReference type="ARBA" id="ARBA00004742"/>
    </source>
</evidence>
<accession>A0A0J1B4I0</accession>
<dbReference type="InterPro" id="IPR005130">
    <property type="entry name" value="Ser_deHydtase-like_asu"/>
</dbReference>
<dbReference type="STRING" id="595434.RISK_006684"/>
<dbReference type="PANTHER" id="PTHR30182:SF1">
    <property type="entry name" value="L-SERINE DEHYDRATASE 1"/>
    <property type="match status" value="1"/>
</dbReference>
<comment type="catalytic activity">
    <reaction evidence="11">
        <text>L-serine = pyruvate + NH4(+)</text>
        <dbReference type="Rhea" id="RHEA:19169"/>
        <dbReference type="ChEBI" id="CHEBI:15361"/>
        <dbReference type="ChEBI" id="CHEBI:28938"/>
        <dbReference type="ChEBI" id="CHEBI:33384"/>
        <dbReference type="EC" id="4.3.1.17"/>
    </reaction>
</comment>
<evidence type="ECO:0000256" key="9">
    <source>
        <dbReference type="ARBA" id="ARBA00023014"/>
    </source>
</evidence>
<evidence type="ECO:0000256" key="7">
    <source>
        <dbReference type="ARBA" id="ARBA00022723"/>
    </source>
</evidence>
<evidence type="ECO:0000313" key="13">
    <source>
        <dbReference type="EMBL" id="KLU01528.1"/>
    </source>
</evidence>
<keyword evidence="5" id="KW-0312">Gluconeogenesis</keyword>
<reference evidence="13" key="1">
    <citation type="submission" date="2015-05" db="EMBL/GenBank/DDBJ databases">
        <title>Permanent draft genome of Rhodopirellula islandicus K833.</title>
        <authorList>
            <person name="Kizina J."/>
            <person name="Richter M."/>
            <person name="Glockner F.O."/>
            <person name="Harder J."/>
        </authorList>
    </citation>
    <scope>NUCLEOTIDE SEQUENCE [LARGE SCALE GENOMIC DNA]</scope>
    <source>
        <strain evidence="13">K833</strain>
    </source>
</reference>
<comment type="similarity">
    <text evidence="3">Belongs to the iron-sulfur dependent L-serine dehydratase family.</text>
</comment>
<evidence type="ECO:0000256" key="1">
    <source>
        <dbReference type="ARBA" id="ARBA00001966"/>
    </source>
</evidence>
<dbReference type="Gene3D" id="3.30.1330.90">
    <property type="entry name" value="D-3-phosphoglycerate dehydrogenase, domain 3"/>
    <property type="match status" value="1"/>
</dbReference>
<organism evidence="13 14">
    <name type="scientific">Rhodopirellula islandica</name>
    <dbReference type="NCBI Taxonomy" id="595434"/>
    <lineage>
        <taxon>Bacteria</taxon>
        <taxon>Pseudomonadati</taxon>
        <taxon>Planctomycetota</taxon>
        <taxon>Planctomycetia</taxon>
        <taxon>Pirellulales</taxon>
        <taxon>Pirellulaceae</taxon>
        <taxon>Rhodopirellula</taxon>
    </lineage>
</organism>
<proteinExistence type="inferred from homology"/>
<evidence type="ECO:0000256" key="3">
    <source>
        <dbReference type="ARBA" id="ARBA00008636"/>
    </source>
</evidence>